<dbReference type="AlphaFoldDB" id="A0A2P2K372"/>
<feature type="region of interest" description="Disordered" evidence="1">
    <location>
        <begin position="93"/>
        <end position="145"/>
    </location>
</feature>
<proteinExistence type="predicted"/>
<reference evidence="2" key="1">
    <citation type="submission" date="2018-02" db="EMBL/GenBank/DDBJ databases">
        <title>Rhizophora mucronata_Transcriptome.</title>
        <authorList>
            <person name="Meera S.P."/>
            <person name="Sreeshan A."/>
            <person name="Augustine A."/>
        </authorList>
    </citation>
    <scope>NUCLEOTIDE SEQUENCE</scope>
    <source>
        <tissue evidence="2">Leaf</tissue>
    </source>
</reference>
<evidence type="ECO:0000313" key="2">
    <source>
        <dbReference type="EMBL" id="MBX00176.1"/>
    </source>
</evidence>
<evidence type="ECO:0000256" key="1">
    <source>
        <dbReference type="SAM" id="MobiDB-lite"/>
    </source>
</evidence>
<dbReference type="EMBL" id="GGEC01019692">
    <property type="protein sequence ID" value="MBX00176.1"/>
    <property type="molecule type" value="Transcribed_RNA"/>
</dbReference>
<protein>
    <submittedName>
        <fullName evidence="2">Uncharacterized protein</fullName>
    </submittedName>
</protein>
<feature type="region of interest" description="Disordered" evidence="1">
    <location>
        <begin position="181"/>
        <end position="216"/>
    </location>
</feature>
<feature type="compositionally biased region" description="Low complexity" evidence="1">
    <location>
        <begin position="118"/>
        <end position="130"/>
    </location>
</feature>
<feature type="compositionally biased region" description="Gly residues" evidence="1">
    <location>
        <begin position="203"/>
        <end position="216"/>
    </location>
</feature>
<organism evidence="2">
    <name type="scientific">Rhizophora mucronata</name>
    <name type="common">Asiatic mangrove</name>
    <dbReference type="NCBI Taxonomy" id="61149"/>
    <lineage>
        <taxon>Eukaryota</taxon>
        <taxon>Viridiplantae</taxon>
        <taxon>Streptophyta</taxon>
        <taxon>Embryophyta</taxon>
        <taxon>Tracheophyta</taxon>
        <taxon>Spermatophyta</taxon>
        <taxon>Magnoliopsida</taxon>
        <taxon>eudicotyledons</taxon>
        <taxon>Gunneridae</taxon>
        <taxon>Pentapetalae</taxon>
        <taxon>rosids</taxon>
        <taxon>fabids</taxon>
        <taxon>Malpighiales</taxon>
        <taxon>Rhizophoraceae</taxon>
        <taxon>Rhizophora</taxon>
    </lineage>
</organism>
<feature type="compositionally biased region" description="Basic residues" evidence="1">
    <location>
        <begin position="93"/>
        <end position="105"/>
    </location>
</feature>
<name>A0A2P2K372_RHIMU</name>
<sequence length="298" mass="32373">MMAKKDPTYLWRTRVPNFTHMTTPQPSFHFYSPNSTRILVSPTRTARPTRQRSQQVQISRKVMSQPSCRRLSYSSGSRSMLLLLLNKKRGLMRRRLHNHLRRRSSKTPEIGPGRHSPESTSSPRTSPCRGSHQRTHGGPHDNPTVILTSIPSRTIILRPHSLPENKGRGSQQRLALQGGRITGSGKCRRNGVGVAPYRHGDIRVGGGRSPGAGGSDNGRLGLTEEPLNGLTVGLVAELPGQLEDTCGAYDGHADSPSAAVNLAVAVFRRGLLDCKSSVGSGRLLSLQVDYVAVTASAI</sequence>
<accession>A0A2P2K372</accession>